<gene>
    <name evidence="3" type="ORF">D7D52_10200</name>
</gene>
<organism evidence="3 4">
    <name type="scientific">Nocardia yunnanensis</name>
    <dbReference type="NCBI Taxonomy" id="2382165"/>
    <lineage>
        <taxon>Bacteria</taxon>
        <taxon>Bacillati</taxon>
        <taxon>Actinomycetota</taxon>
        <taxon>Actinomycetes</taxon>
        <taxon>Mycobacteriales</taxon>
        <taxon>Nocardiaceae</taxon>
        <taxon>Nocardia</taxon>
    </lineage>
</organism>
<feature type="domain" description="ANTAR" evidence="2">
    <location>
        <begin position="1"/>
        <end position="54"/>
    </location>
</feature>
<sequence>MTLAEVVAQRAVIEQSKGMLMTVYGLSPEQAFRVLRWRSQETNTKLRDLVDASTALTPMDAHVRTSFDHLLLTIHQRRPRWPVCWAGGSGGRPSGLPTPAARIAMRCRARIGRSGSLADLRFRTVPTSNGRYGHRRRWDFSPGPGLCKQSPISGENSAISSSSTAKPPSRTAPRGREAHRGRSTGKPSPTVSPSCRPVLPPAHPPTPGRLRPAPPPLTHRANCPCRPDAPLR</sequence>
<dbReference type="Gene3D" id="1.10.10.10">
    <property type="entry name" value="Winged helix-like DNA-binding domain superfamily/Winged helix DNA-binding domain"/>
    <property type="match status" value="1"/>
</dbReference>
<dbReference type="OrthoDB" id="3787288at2"/>
<dbReference type="Proteomes" id="UP000267164">
    <property type="component" value="Chromosome"/>
</dbReference>
<evidence type="ECO:0000259" key="2">
    <source>
        <dbReference type="PROSITE" id="PS50921"/>
    </source>
</evidence>
<feature type="compositionally biased region" description="Pro residues" evidence="1">
    <location>
        <begin position="198"/>
        <end position="217"/>
    </location>
</feature>
<protein>
    <submittedName>
        <fullName evidence="3">ANTAR domain-containing protein</fullName>
    </submittedName>
</protein>
<evidence type="ECO:0000313" key="3">
    <source>
        <dbReference type="EMBL" id="AYF74169.1"/>
    </source>
</evidence>
<dbReference type="Pfam" id="PF03861">
    <property type="entry name" value="ANTAR"/>
    <property type="match status" value="1"/>
</dbReference>
<keyword evidence="4" id="KW-1185">Reference proteome</keyword>
<dbReference type="InterPro" id="IPR036388">
    <property type="entry name" value="WH-like_DNA-bd_sf"/>
</dbReference>
<feature type="region of interest" description="Disordered" evidence="1">
    <location>
        <begin position="126"/>
        <end position="232"/>
    </location>
</feature>
<name>A0A386ZCE7_9NOCA</name>
<dbReference type="GO" id="GO:0003723">
    <property type="term" value="F:RNA binding"/>
    <property type="evidence" value="ECO:0007669"/>
    <property type="project" value="InterPro"/>
</dbReference>
<dbReference type="InterPro" id="IPR005561">
    <property type="entry name" value="ANTAR"/>
</dbReference>
<accession>A0A386ZCE7</accession>
<feature type="compositionally biased region" description="Low complexity" evidence="1">
    <location>
        <begin position="150"/>
        <end position="172"/>
    </location>
</feature>
<dbReference type="InterPro" id="IPR011006">
    <property type="entry name" value="CheY-like_superfamily"/>
</dbReference>
<dbReference type="SUPFAM" id="SSF52172">
    <property type="entry name" value="CheY-like"/>
    <property type="match status" value="1"/>
</dbReference>
<dbReference type="PROSITE" id="PS50921">
    <property type="entry name" value="ANTAR"/>
    <property type="match status" value="1"/>
</dbReference>
<evidence type="ECO:0000256" key="1">
    <source>
        <dbReference type="SAM" id="MobiDB-lite"/>
    </source>
</evidence>
<dbReference type="AlphaFoldDB" id="A0A386ZCE7"/>
<evidence type="ECO:0000313" key="4">
    <source>
        <dbReference type="Proteomes" id="UP000267164"/>
    </source>
</evidence>
<dbReference type="EMBL" id="CP032568">
    <property type="protein sequence ID" value="AYF74169.1"/>
    <property type="molecule type" value="Genomic_DNA"/>
</dbReference>
<reference evidence="3 4" key="1">
    <citation type="submission" date="2018-09" db="EMBL/GenBank/DDBJ databases">
        <title>Nocardia yunnanensis sp. nov., an actinomycete isolated from a soil sample.</title>
        <authorList>
            <person name="Zhang J."/>
        </authorList>
    </citation>
    <scope>NUCLEOTIDE SEQUENCE [LARGE SCALE GENOMIC DNA]</scope>
    <source>
        <strain evidence="3 4">CFHS0054</strain>
    </source>
</reference>
<dbReference type="RefSeq" id="WP_120736090.1">
    <property type="nucleotide sequence ID" value="NZ_CP032568.1"/>
</dbReference>
<proteinExistence type="predicted"/>
<dbReference type="KEGG" id="nyu:D7D52_10200"/>
<dbReference type="SMART" id="SM01012">
    <property type="entry name" value="ANTAR"/>
    <property type="match status" value="1"/>
</dbReference>